<dbReference type="PANTHER" id="PTHR41299:SF1">
    <property type="entry name" value="THIAMINE PYROPHOSPHOKINASE"/>
    <property type="match status" value="1"/>
</dbReference>
<keyword evidence="1 7" id="KW-0808">Transferase</keyword>
<dbReference type="SMART" id="SM00983">
    <property type="entry name" value="TPK_B1_binding"/>
    <property type="match status" value="1"/>
</dbReference>
<keyword evidence="2" id="KW-0547">Nucleotide-binding</keyword>
<dbReference type="CDD" id="cd07995">
    <property type="entry name" value="TPK"/>
    <property type="match status" value="1"/>
</dbReference>
<evidence type="ECO:0000256" key="3">
    <source>
        <dbReference type="ARBA" id="ARBA00022777"/>
    </source>
</evidence>
<organism evidence="7 8">
    <name type="scientific">Staphylococcus americanisciuri</name>
    <dbReference type="NCBI Taxonomy" id="2973940"/>
    <lineage>
        <taxon>Bacteria</taxon>
        <taxon>Bacillati</taxon>
        <taxon>Bacillota</taxon>
        <taxon>Bacilli</taxon>
        <taxon>Bacillales</taxon>
        <taxon>Staphylococcaceae</taxon>
        <taxon>Staphylococcus</taxon>
    </lineage>
</organism>
<keyword evidence="3" id="KW-0418">Kinase</keyword>
<evidence type="ECO:0000256" key="4">
    <source>
        <dbReference type="ARBA" id="ARBA00022840"/>
    </source>
</evidence>
<dbReference type="InterPro" id="IPR053149">
    <property type="entry name" value="TPK"/>
</dbReference>
<dbReference type="InterPro" id="IPR006282">
    <property type="entry name" value="Thi_PPkinase"/>
</dbReference>
<dbReference type="PANTHER" id="PTHR41299">
    <property type="entry name" value="THIAMINE PYROPHOSPHOKINASE"/>
    <property type="match status" value="1"/>
</dbReference>
<proteinExistence type="predicted"/>
<comment type="caution">
    <text evidence="7">The sequence shown here is derived from an EMBL/GenBank/DDBJ whole genome shotgun (WGS) entry which is preliminary data.</text>
</comment>
<gene>
    <name evidence="7" type="ORF">NXS11_04870</name>
</gene>
<dbReference type="InterPro" id="IPR007373">
    <property type="entry name" value="Thiamin_PyroPKinase_B1-bd"/>
</dbReference>
<reference evidence="7 8" key="1">
    <citation type="journal article" date="2023" name="Int. J. Syst. Evol. Microbiol.">
        <title>Streptococcus sciuri sp. nov., Staphylococcus marylandisciuri sp. nov. and Staphylococcus americanisciuri sp. nov., isolated from faeces of eastern grey squirrel (Sciurus carolinensis).</title>
        <authorList>
            <person name="Volokhov D.V."/>
            <person name="Zagorodnyaya T.A."/>
            <person name="Furtak V.A."/>
            <person name="Nattanmai G."/>
            <person name="Randall L."/>
            <person name="Jose S."/>
            <person name="Gao Y."/>
            <person name="Eisenberg T."/>
            <person name="Delmonte P."/>
            <person name="Blom J."/>
            <person name="Mitchell K.K."/>
        </authorList>
    </citation>
    <scope>NUCLEOTIDE SEQUENCE [LARGE SCALE GENOMIC DNA]</scope>
    <source>
        <strain evidence="7 8">GRT3</strain>
    </source>
</reference>
<dbReference type="Proteomes" id="UP001205609">
    <property type="component" value="Unassembled WGS sequence"/>
</dbReference>
<sequence>MSKRIQLLCSHRNLPDDIFEHSKDTAWAGVDRGTKILLEQAIRPVFTVGDFDSVSDEEYKWIAEHISIAPVPAEKADTDLALGVAQAVERGYDEIAIYGATGGRLDHFMGAMQLLKAPAYQKYLVQLVDQQNEITLLTTGEHVLQNDTRYYYISFVPASDDVTLSLRGFKYDLDKVTLKEGTTLTISNEFDTSKAYVNVHQGMVYQMRSRDKKDNE</sequence>
<dbReference type="SUPFAM" id="SSF63999">
    <property type="entry name" value="Thiamin pyrophosphokinase, catalytic domain"/>
    <property type="match status" value="1"/>
</dbReference>
<dbReference type="Gene3D" id="3.40.50.10240">
    <property type="entry name" value="Thiamin pyrophosphokinase, catalytic domain"/>
    <property type="match status" value="1"/>
</dbReference>
<dbReference type="EMBL" id="JANUXY010000004">
    <property type="protein sequence ID" value="MCS4486223.1"/>
    <property type="molecule type" value="Genomic_DNA"/>
</dbReference>
<dbReference type="GO" id="GO:0004788">
    <property type="term" value="F:thiamine diphosphokinase activity"/>
    <property type="evidence" value="ECO:0007669"/>
    <property type="project" value="UniProtKB-EC"/>
</dbReference>
<dbReference type="RefSeq" id="WP_259199443.1">
    <property type="nucleotide sequence ID" value="NZ_JANUXY010000004.1"/>
</dbReference>
<dbReference type="Pfam" id="PF04265">
    <property type="entry name" value="TPK_B1_binding"/>
    <property type="match status" value="1"/>
</dbReference>
<feature type="domain" description="Thiamin pyrophosphokinase thiamin-binding" evidence="6">
    <location>
        <begin position="140"/>
        <end position="205"/>
    </location>
</feature>
<dbReference type="InterPro" id="IPR036759">
    <property type="entry name" value="TPK_catalytic_sf"/>
</dbReference>
<evidence type="ECO:0000256" key="5">
    <source>
        <dbReference type="NCBIfam" id="TIGR01378"/>
    </source>
</evidence>
<evidence type="ECO:0000259" key="6">
    <source>
        <dbReference type="SMART" id="SM00983"/>
    </source>
</evidence>
<accession>A0ABT2F250</accession>
<keyword evidence="4" id="KW-0067">ATP-binding</keyword>
<dbReference type="EC" id="2.7.6.2" evidence="5"/>
<name>A0ABT2F250_9STAP</name>
<dbReference type="InterPro" id="IPR036371">
    <property type="entry name" value="TPK_B1-bd_sf"/>
</dbReference>
<dbReference type="InterPro" id="IPR007371">
    <property type="entry name" value="TPK_catalytic"/>
</dbReference>
<dbReference type="SUPFAM" id="SSF63862">
    <property type="entry name" value="Thiamin pyrophosphokinase, substrate-binding domain"/>
    <property type="match status" value="1"/>
</dbReference>
<evidence type="ECO:0000313" key="8">
    <source>
        <dbReference type="Proteomes" id="UP001205609"/>
    </source>
</evidence>
<evidence type="ECO:0000256" key="2">
    <source>
        <dbReference type="ARBA" id="ARBA00022741"/>
    </source>
</evidence>
<dbReference type="Pfam" id="PF04263">
    <property type="entry name" value="TPK_catalytic"/>
    <property type="match status" value="1"/>
</dbReference>
<protein>
    <recommendedName>
        <fullName evidence="5">Thiamine diphosphokinase</fullName>
        <ecNumber evidence="5">2.7.6.2</ecNumber>
    </recommendedName>
</protein>
<dbReference type="NCBIfam" id="TIGR01378">
    <property type="entry name" value="thi_PPkinase"/>
    <property type="match status" value="1"/>
</dbReference>
<evidence type="ECO:0000256" key="1">
    <source>
        <dbReference type="ARBA" id="ARBA00022679"/>
    </source>
</evidence>
<keyword evidence="8" id="KW-1185">Reference proteome</keyword>
<evidence type="ECO:0000313" key="7">
    <source>
        <dbReference type="EMBL" id="MCS4486223.1"/>
    </source>
</evidence>